<keyword evidence="4" id="KW-0812">Transmembrane</keyword>
<proteinExistence type="predicted"/>
<evidence type="ECO:0000256" key="11">
    <source>
        <dbReference type="ARBA" id="ARBA00023239"/>
    </source>
</evidence>
<dbReference type="SUPFAM" id="SSF53822">
    <property type="entry name" value="Periplasmic binding protein-like I"/>
    <property type="match status" value="1"/>
</dbReference>
<dbReference type="GO" id="GO:0005886">
    <property type="term" value="C:plasma membrane"/>
    <property type="evidence" value="ECO:0007669"/>
    <property type="project" value="TreeGrafter"/>
</dbReference>
<keyword evidence="8" id="KW-0472">Membrane</keyword>
<dbReference type="GO" id="GO:0005524">
    <property type="term" value="F:ATP binding"/>
    <property type="evidence" value="ECO:0007669"/>
    <property type="project" value="InterPro"/>
</dbReference>
<dbReference type="Pfam" id="PF01094">
    <property type="entry name" value="ANF_receptor"/>
    <property type="match status" value="1"/>
</dbReference>
<evidence type="ECO:0000313" key="16">
    <source>
        <dbReference type="WBParaSite" id="SMUV_0000512601-mRNA-1"/>
    </source>
</evidence>
<dbReference type="Gene3D" id="1.10.510.10">
    <property type="entry name" value="Transferase(Phosphotransferase) domain 1"/>
    <property type="match status" value="2"/>
</dbReference>
<dbReference type="InterPro" id="IPR020635">
    <property type="entry name" value="Tyr_kinase_cat_dom"/>
</dbReference>
<dbReference type="CDD" id="cd07302">
    <property type="entry name" value="CHD"/>
    <property type="match status" value="1"/>
</dbReference>
<comment type="subcellular location">
    <subcellularLocation>
        <location evidence="2">Membrane</location>
        <topology evidence="2">Single-pass type I membrane protein</topology>
    </subcellularLocation>
</comment>
<evidence type="ECO:0000256" key="4">
    <source>
        <dbReference type="ARBA" id="ARBA00022692"/>
    </source>
</evidence>
<dbReference type="InterPro" id="IPR011009">
    <property type="entry name" value="Kinase-like_dom_sf"/>
</dbReference>
<feature type="domain" description="Guanylate cyclase" evidence="14">
    <location>
        <begin position="810"/>
        <end position="940"/>
    </location>
</feature>
<dbReference type="PANTHER" id="PTHR11920">
    <property type="entry name" value="GUANYLYL CYCLASE"/>
    <property type="match status" value="1"/>
</dbReference>
<dbReference type="SMART" id="SM00044">
    <property type="entry name" value="CYCc"/>
    <property type="match status" value="1"/>
</dbReference>
<organism evidence="15 16">
    <name type="scientific">Syphacia muris</name>
    <dbReference type="NCBI Taxonomy" id="451379"/>
    <lineage>
        <taxon>Eukaryota</taxon>
        <taxon>Metazoa</taxon>
        <taxon>Ecdysozoa</taxon>
        <taxon>Nematoda</taxon>
        <taxon>Chromadorea</taxon>
        <taxon>Rhabditida</taxon>
        <taxon>Spirurina</taxon>
        <taxon>Oxyuridomorpha</taxon>
        <taxon>Oxyuroidea</taxon>
        <taxon>Oxyuridae</taxon>
        <taxon>Syphacia</taxon>
    </lineage>
</organism>
<dbReference type="Pfam" id="PF00069">
    <property type="entry name" value="Pkinase"/>
    <property type="match status" value="1"/>
</dbReference>
<accession>A0A0N5AKU2</accession>
<dbReference type="InterPro" id="IPR001828">
    <property type="entry name" value="ANF_lig-bd_rcpt"/>
</dbReference>
<evidence type="ECO:0000256" key="5">
    <source>
        <dbReference type="ARBA" id="ARBA00022729"/>
    </source>
</evidence>
<dbReference type="Gene3D" id="3.40.50.2300">
    <property type="match status" value="3"/>
</dbReference>
<evidence type="ECO:0000256" key="13">
    <source>
        <dbReference type="SAM" id="Coils"/>
    </source>
</evidence>
<dbReference type="Pfam" id="PF00211">
    <property type="entry name" value="Guanylate_cyc"/>
    <property type="match status" value="1"/>
</dbReference>
<dbReference type="Proteomes" id="UP000046393">
    <property type="component" value="Unplaced"/>
</dbReference>
<evidence type="ECO:0000256" key="3">
    <source>
        <dbReference type="ARBA" id="ARBA00012202"/>
    </source>
</evidence>
<keyword evidence="11" id="KW-0456">Lyase</keyword>
<name>A0A0N5AKU2_9BILA</name>
<dbReference type="GO" id="GO:0001653">
    <property type="term" value="F:peptide receptor activity"/>
    <property type="evidence" value="ECO:0007669"/>
    <property type="project" value="TreeGrafter"/>
</dbReference>
<evidence type="ECO:0000259" key="14">
    <source>
        <dbReference type="PROSITE" id="PS50125"/>
    </source>
</evidence>
<dbReference type="WBParaSite" id="SMUV_0000512601-mRNA-1">
    <property type="protein sequence ID" value="SMUV_0000512601-mRNA-1"/>
    <property type="gene ID" value="SMUV_0000512601"/>
</dbReference>
<dbReference type="SMART" id="SM00219">
    <property type="entry name" value="TyrKc"/>
    <property type="match status" value="1"/>
</dbReference>
<dbReference type="GO" id="GO:0004383">
    <property type="term" value="F:guanylate cyclase activity"/>
    <property type="evidence" value="ECO:0007669"/>
    <property type="project" value="UniProtKB-EC"/>
</dbReference>
<evidence type="ECO:0000256" key="12">
    <source>
        <dbReference type="ARBA" id="ARBA00023293"/>
    </source>
</evidence>
<dbReference type="InterPro" id="IPR029787">
    <property type="entry name" value="Nucleotide_cyclase"/>
</dbReference>
<evidence type="ECO:0000256" key="2">
    <source>
        <dbReference type="ARBA" id="ARBA00004479"/>
    </source>
</evidence>
<keyword evidence="7" id="KW-1133">Transmembrane helix</keyword>
<feature type="coiled-coil region" evidence="13">
    <location>
        <begin position="751"/>
        <end position="778"/>
    </location>
</feature>
<keyword evidence="15" id="KW-1185">Reference proteome</keyword>
<keyword evidence="13" id="KW-0175">Coiled coil</keyword>
<dbReference type="SUPFAM" id="SSF55073">
    <property type="entry name" value="Nucleotide cyclase"/>
    <property type="match status" value="1"/>
</dbReference>
<dbReference type="GO" id="GO:0007635">
    <property type="term" value="P:chemosensory behavior"/>
    <property type="evidence" value="ECO:0007669"/>
    <property type="project" value="UniProtKB-ARBA"/>
</dbReference>
<dbReference type="InterPro" id="IPR001054">
    <property type="entry name" value="A/G_cyclase"/>
</dbReference>
<dbReference type="EC" id="4.6.1.2" evidence="3"/>
<evidence type="ECO:0000256" key="9">
    <source>
        <dbReference type="ARBA" id="ARBA00023170"/>
    </source>
</evidence>
<sequence>MYEVDALNIKIGLEIPQKEVVQGIRYEVTAPAIDIAIERAKAEGLVSDINFTVIHAGSYRRDRDDTLESLKLLTEEKVNVLFGPTFTGGAKLIGSFMAYYNIPQFLFGPSPLQEFDDKESNPLTATVVPNVYKILLGLIDICREFEWTDIAFVYTTSPADVNCRHIAPAIEGAIADASYRVVLSYKARLILSSSTATSARLNELKEQARIVFTCFENAEDTRRFMSAIVENGMANDEYVYITTVDHDYVGGEWDDGLDNSISKAEKYFLFFTRVINADNSKLQQFEFETLQRAKRPPYNCADCAPPTIFAYYLHDATYFYLNLLEEVLQTDPNSYQNGEKVMKCKHMQLKGMSGDFTVHENCIRDASFSITAFNSSLKLETFMNIHLRANGSTLEKTYDDESKLWGARGGIRPHNHLKSGKADGSLAWISGPVLGGACIICVFFTCFYLHRLHRQAELEIRKLWQIDYFSLIPPETVKHNQQSQVSLQSDSEMSVASSKMIDTDPSSAGYEVYIFNGEAVLAKSHRPLKKFTKKHYELMKNMKQVVHENLNPFVGFCINAPNGTLSVWKRHFRCSLKDVLIAKPPTSDAFFKFSLMKDLINGLDAIHTTPFLKYHGSLSSKCCLVNESLFLEDLLWTAPELLRTNSDGSKEGDIYSFAIICSEIATEQTAWNDIRDDDSAEEIVYNVKRGRPPYARPKLEVNTEDFSPMILQLIRDCWSEHPDDRPTTKIIRKYFFDAKLSNKKSLMDHMLRLSEDYAEVLKQEVEEKTKEAIAEQERADILLYRILPKQVAKSLKMGQIVEPELFDEASIFYSDIVSFTVLAAKCSPMQVVALLNDLYTMFDSTIDEHDVYKVETVGDAYLCASGVPNRNGHEHGREIANMALLVVKHLKNFKVPHLPNETVNVRIGMHTGSVVAGVVGLTMPRYCLVGESVSMATRMESHGKPGRIQLSPEANHLLTEVIGGFKTKSRGEVLIKGTGVMETFWLLGCKDKPELDITIE</sequence>
<dbReference type="GO" id="GO:0004713">
    <property type="term" value="F:protein tyrosine kinase activity"/>
    <property type="evidence" value="ECO:0007669"/>
    <property type="project" value="InterPro"/>
</dbReference>
<keyword evidence="10" id="KW-0325">Glycoprotein</keyword>
<dbReference type="InterPro" id="IPR050401">
    <property type="entry name" value="Cyclic_nucleotide_synthase"/>
</dbReference>
<dbReference type="GO" id="GO:0004016">
    <property type="term" value="F:adenylate cyclase activity"/>
    <property type="evidence" value="ECO:0007669"/>
    <property type="project" value="TreeGrafter"/>
</dbReference>
<dbReference type="InterPro" id="IPR000719">
    <property type="entry name" value="Prot_kinase_dom"/>
</dbReference>
<evidence type="ECO:0000256" key="1">
    <source>
        <dbReference type="ARBA" id="ARBA00001436"/>
    </source>
</evidence>
<keyword evidence="12" id="KW-0141">cGMP biosynthesis</keyword>
<dbReference type="GO" id="GO:0006935">
    <property type="term" value="P:chemotaxis"/>
    <property type="evidence" value="ECO:0007669"/>
    <property type="project" value="UniProtKB-ARBA"/>
</dbReference>
<keyword evidence="5" id="KW-0732">Signal</keyword>
<evidence type="ECO:0000256" key="10">
    <source>
        <dbReference type="ARBA" id="ARBA00023180"/>
    </source>
</evidence>
<dbReference type="PANTHER" id="PTHR11920:SF501">
    <property type="entry name" value="GUANYLATE CYCLASE 32E"/>
    <property type="match status" value="1"/>
</dbReference>
<comment type="catalytic activity">
    <reaction evidence="1">
        <text>GTP = 3',5'-cyclic GMP + diphosphate</text>
        <dbReference type="Rhea" id="RHEA:13665"/>
        <dbReference type="ChEBI" id="CHEBI:33019"/>
        <dbReference type="ChEBI" id="CHEBI:37565"/>
        <dbReference type="ChEBI" id="CHEBI:57746"/>
        <dbReference type="EC" id="4.6.1.2"/>
    </reaction>
</comment>
<protein>
    <recommendedName>
        <fullName evidence="3">guanylate cyclase</fullName>
        <ecNumber evidence="3">4.6.1.2</ecNumber>
    </recommendedName>
</protein>
<dbReference type="CDD" id="cd06352">
    <property type="entry name" value="PBP1_NPR_GC-like"/>
    <property type="match status" value="1"/>
</dbReference>
<evidence type="ECO:0000256" key="8">
    <source>
        <dbReference type="ARBA" id="ARBA00023136"/>
    </source>
</evidence>
<dbReference type="GO" id="GO:0035556">
    <property type="term" value="P:intracellular signal transduction"/>
    <property type="evidence" value="ECO:0007669"/>
    <property type="project" value="InterPro"/>
</dbReference>
<evidence type="ECO:0000256" key="7">
    <source>
        <dbReference type="ARBA" id="ARBA00022989"/>
    </source>
</evidence>
<dbReference type="AlphaFoldDB" id="A0A0N5AKU2"/>
<reference evidence="16" key="1">
    <citation type="submission" date="2016-03" db="UniProtKB">
        <authorList>
            <consortium name="WormBaseParasite"/>
        </authorList>
    </citation>
    <scope>IDENTIFICATION</scope>
</reference>
<dbReference type="PROSITE" id="PS50125">
    <property type="entry name" value="GUANYLATE_CYCLASE_2"/>
    <property type="match status" value="1"/>
</dbReference>
<dbReference type="GO" id="GO:0007168">
    <property type="term" value="P:receptor guanylyl cyclase signaling pathway"/>
    <property type="evidence" value="ECO:0007669"/>
    <property type="project" value="TreeGrafter"/>
</dbReference>
<evidence type="ECO:0000313" key="15">
    <source>
        <dbReference type="Proteomes" id="UP000046393"/>
    </source>
</evidence>
<dbReference type="STRING" id="451379.A0A0N5AKU2"/>
<dbReference type="FunFam" id="3.30.70.1230:FF:000023">
    <property type="entry name" value="Guanylate cyclase"/>
    <property type="match status" value="1"/>
</dbReference>
<dbReference type="InterPro" id="IPR028082">
    <property type="entry name" value="Peripla_BP_I"/>
</dbReference>
<evidence type="ECO:0000256" key="6">
    <source>
        <dbReference type="ARBA" id="ARBA00022741"/>
    </source>
</evidence>
<keyword evidence="9" id="KW-0675">Receptor</keyword>
<dbReference type="Gene3D" id="3.30.70.1230">
    <property type="entry name" value="Nucleotide cyclase"/>
    <property type="match status" value="1"/>
</dbReference>
<keyword evidence="6" id="KW-0547">Nucleotide-binding</keyword>
<dbReference type="SUPFAM" id="SSF56112">
    <property type="entry name" value="Protein kinase-like (PK-like)"/>
    <property type="match status" value="1"/>
</dbReference>